<dbReference type="Proteomes" id="UP000285317">
    <property type="component" value="Chromosome"/>
</dbReference>
<dbReference type="Pfam" id="PF01381">
    <property type="entry name" value="HTH_3"/>
    <property type="match status" value="1"/>
</dbReference>
<dbReference type="AlphaFoldDB" id="A0A3Q9V2T7"/>
<dbReference type="NCBIfam" id="TIGR01764">
    <property type="entry name" value="excise"/>
    <property type="match status" value="1"/>
</dbReference>
<feature type="domain" description="HTH cro/C1-type" evidence="1">
    <location>
        <begin position="151"/>
        <end position="201"/>
    </location>
</feature>
<dbReference type="PROSITE" id="PS50943">
    <property type="entry name" value="HTH_CROC1"/>
    <property type="match status" value="1"/>
</dbReference>
<dbReference type="KEGG" id="rfs:C1I64_19220"/>
<evidence type="ECO:0000313" key="3">
    <source>
        <dbReference type="Proteomes" id="UP000285317"/>
    </source>
</evidence>
<name>A0A3Q9V2T7_9MICO</name>
<dbReference type="EMBL" id="CP028137">
    <property type="protein sequence ID" value="AZZ53952.1"/>
    <property type="molecule type" value="Genomic_DNA"/>
</dbReference>
<protein>
    <recommendedName>
        <fullName evidence="1">HTH cro/C1-type domain-containing protein</fullName>
    </recommendedName>
</protein>
<gene>
    <name evidence="2" type="ORF">C1I64_19220</name>
</gene>
<dbReference type="RefSeq" id="WP_127888320.1">
    <property type="nucleotide sequence ID" value="NZ_CP028137.1"/>
</dbReference>
<dbReference type="Pfam" id="PF12728">
    <property type="entry name" value="HTH_17"/>
    <property type="match status" value="1"/>
</dbReference>
<dbReference type="InterPro" id="IPR041657">
    <property type="entry name" value="HTH_17"/>
</dbReference>
<dbReference type="Gene3D" id="1.10.260.40">
    <property type="entry name" value="lambda repressor-like DNA-binding domains"/>
    <property type="match status" value="1"/>
</dbReference>
<evidence type="ECO:0000259" key="1">
    <source>
        <dbReference type="PROSITE" id="PS50943"/>
    </source>
</evidence>
<reference evidence="2 3" key="1">
    <citation type="submission" date="2018-03" db="EMBL/GenBank/DDBJ databases">
        <title>Bacteriophage NCPPB3778 and a type I-E CRISPR drive the evolution of the US Biological Select Agent, Rathayibacter toxicus.</title>
        <authorList>
            <person name="Davis E.W.II."/>
            <person name="Tabima J.F."/>
            <person name="Weisberg A.J."/>
            <person name="Dantas Lopes L."/>
            <person name="Wiseman M.S."/>
            <person name="Wiseman M.S."/>
            <person name="Pupko T."/>
            <person name="Belcher M.S."/>
            <person name="Sechler A.J."/>
            <person name="Tancos M.A."/>
            <person name="Schroeder B.K."/>
            <person name="Murray T.D."/>
            <person name="Luster D.G."/>
            <person name="Schneider W.L."/>
            <person name="Rogers E."/>
            <person name="Andreote F.D."/>
            <person name="Grunwald N.J."/>
            <person name="Putnam M.L."/>
            <person name="Chang J.H."/>
        </authorList>
    </citation>
    <scope>NUCLEOTIDE SEQUENCE [LARGE SCALE GENOMIC DNA]</scope>
    <source>
        <strain evidence="2 3">DSM 15932</strain>
    </source>
</reference>
<dbReference type="InterPro" id="IPR010093">
    <property type="entry name" value="SinI_DNA-bd"/>
</dbReference>
<dbReference type="SUPFAM" id="SSF47413">
    <property type="entry name" value="lambda repressor-like DNA-binding domains"/>
    <property type="match status" value="1"/>
</dbReference>
<proteinExistence type="predicted"/>
<sequence>MDVKQVAEQLGVTPRRVRALIAAGRIEARKVGRRWEIMEVPEVRSRRPLSARSRRLLAHALHERTLSGLEGQERARTAARIRLLRASPDPAGLLADWWGGTVESGLVDFGTNLVQHALHGDPDYVREALHRPRREYLRRPDILAAVVGSERRIQGLSTDELAHAAGVAVSDVRRLERGLPMSTPSIARRVLNVLGVEPTALPDLDCR</sequence>
<dbReference type="GO" id="GO:0003677">
    <property type="term" value="F:DNA binding"/>
    <property type="evidence" value="ECO:0007669"/>
    <property type="project" value="InterPro"/>
</dbReference>
<accession>A0A3Q9V2T7</accession>
<organism evidence="2 3">
    <name type="scientific">Rathayibacter festucae DSM 15932</name>
    <dbReference type="NCBI Taxonomy" id="1328866"/>
    <lineage>
        <taxon>Bacteria</taxon>
        <taxon>Bacillati</taxon>
        <taxon>Actinomycetota</taxon>
        <taxon>Actinomycetes</taxon>
        <taxon>Micrococcales</taxon>
        <taxon>Microbacteriaceae</taxon>
        <taxon>Rathayibacter</taxon>
    </lineage>
</organism>
<dbReference type="InterPro" id="IPR010982">
    <property type="entry name" value="Lambda_DNA-bd_dom_sf"/>
</dbReference>
<evidence type="ECO:0000313" key="2">
    <source>
        <dbReference type="EMBL" id="AZZ53952.1"/>
    </source>
</evidence>
<dbReference type="CDD" id="cd00093">
    <property type="entry name" value="HTH_XRE"/>
    <property type="match status" value="1"/>
</dbReference>
<dbReference type="SMART" id="SM00530">
    <property type="entry name" value="HTH_XRE"/>
    <property type="match status" value="1"/>
</dbReference>
<dbReference type="InterPro" id="IPR001387">
    <property type="entry name" value="Cro/C1-type_HTH"/>
</dbReference>